<feature type="compositionally biased region" description="Pro residues" evidence="1">
    <location>
        <begin position="235"/>
        <end position="251"/>
    </location>
</feature>
<dbReference type="EMBL" id="NJBA01000004">
    <property type="protein sequence ID" value="OWP50486.1"/>
    <property type="molecule type" value="Genomic_DNA"/>
</dbReference>
<organism evidence="3 4">
    <name type="scientific">Pseudomonas nitroreducens</name>
    <dbReference type="NCBI Taxonomy" id="46680"/>
    <lineage>
        <taxon>Bacteria</taxon>
        <taxon>Pseudomonadati</taxon>
        <taxon>Pseudomonadota</taxon>
        <taxon>Gammaproteobacteria</taxon>
        <taxon>Pseudomonadales</taxon>
        <taxon>Pseudomonadaceae</taxon>
        <taxon>Pseudomonas</taxon>
    </lineage>
</organism>
<feature type="region of interest" description="Disordered" evidence="1">
    <location>
        <begin position="1"/>
        <end position="33"/>
    </location>
</feature>
<dbReference type="Proteomes" id="UP000198145">
    <property type="component" value="Unassembled WGS sequence"/>
</dbReference>
<feature type="compositionally biased region" description="Polar residues" evidence="1">
    <location>
        <begin position="210"/>
        <end position="224"/>
    </location>
</feature>
<keyword evidence="2" id="KW-0812">Transmembrane</keyword>
<gene>
    <name evidence="3" type="ORF">CEG18_13135</name>
</gene>
<dbReference type="AlphaFoldDB" id="A0A2D0AEC7"/>
<keyword evidence="2" id="KW-0472">Membrane</keyword>
<feature type="region of interest" description="Disordered" evidence="1">
    <location>
        <begin position="136"/>
        <end position="159"/>
    </location>
</feature>
<evidence type="ECO:0000256" key="2">
    <source>
        <dbReference type="SAM" id="Phobius"/>
    </source>
</evidence>
<feature type="region of interest" description="Disordered" evidence="1">
    <location>
        <begin position="173"/>
        <end position="258"/>
    </location>
</feature>
<dbReference type="eggNOG" id="COG0515">
    <property type="taxonomic scope" value="Bacteria"/>
</dbReference>
<feature type="transmembrane region" description="Helical" evidence="2">
    <location>
        <begin position="103"/>
        <end position="126"/>
    </location>
</feature>
<comment type="caution">
    <text evidence="3">The sequence shown here is derived from an EMBL/GenBank/DDBJ whole genome shotgun (WGS) entry which is preliminary data.</text>
</comment>
<reference evidence="3 4" key="1">
    <citation type="submission" date="2017-06" db="EMBL/GenBank/DDBJ databases">
        <title>Draft genome of Pseudomonas nitroreducens DF05.</title>
        <authorList>
            <person name="Iyer R."/>
        </authorList>
    </citation>
    <scope>NUCLEOTIDE SEQUENCE [LARGE SCALE GENOMIC DNA]</scope>
    <source>
        <strain evidence="3 4">DF05</strain>
    </source>
</reference>
<feature type="compositionally biased region" description="Pro residues" evidence="1">
    <location>
        <begin position="8"/>
        <end position="20"/>
    </location>
</feature>
<protein>
    <recommendedName>
        <fullName evidence="5">PEGA domain-containing protein</fullName>
    </recommendedName>
</protein>
<proteinExistence type="predicted"/>
<dbReference type="RefSeq" id="WP_088417879.1">
    <property type="nucleotide sequence ID" value="NZ_NJBA01000004.1"/>
</dbReference>
<accession>A0A2D0AEC7</accession>
<evidence type="ECO:0000256" key="1">
    <source>
        <dbReference type="SAM" id="MobiDB-lite"/>
    </source>
</evidence>
<evidence type="ECO:0008006" key="5">
    <source>
        <dbReference type="Google" id="ProtNLM"/>
    </source>
</evidence>
<sequence length="347" mass="36339">MEPTANSPRPPDIRTPPNRPPANAFEPVDPSVEESAAVEPLSSWYGPGTSYTVMPRAVLPAPVEPALQPSPEVPADTLSPGIAELDGAEAALLKPAARPLMNWPLMVGVVVGMLLTVLLIALWYSWVTYSAPDAPANRAGAPAEAPDSAPPAPANYSQDDMLTQEPLDDAAWLTAPSEPTPEALPAPAVDDRQPAADADGTVHLPPIRSSAPTATPGAEQTTPTAPAPVQKHPQPKQPALPAPAAPAPRNIPEPIKTSTITDKKPAIPAKPRSAPTPAASGTLVVAVQPWAEVWIDGRKRGISPPLLKLQLPPGIYTIELRNPDLPSYSQKVQIAGGQSVTLQHSFQ</sequence>
<name>A0A2D0AEC7_PSENT</name>
<evidence type="ECO:0000313" key="3">
    <source>
        <dbReference type="EMBL" id="OWP50486.1"/>
    </source>
</evidence>
<keyword evidence="2" id="KW-1133">Transmembrane helix</keyword>
<evidence type="ECO:0000313" key="4">
    <source>
        <dbReference type="Proteomes" id="UP000198145"/>
    </source>
</evidence>
<feature type="compositionally biased region" description="Low complexity" evidence="1">
    <location>
        <begin position="136"/>
        <end position="147"/>
    </location>
</feature>